<dbReference type="EMBL" id="JAGIYZ010000017">
    <property type="protein sequence ID" value="MBP0465640.1"/>
    <property type="molecule type" value="Genomic_DNA"/>
</dbReference>
<comment type="caution">
    <text evidence="1">The sequence shown here is derived from an EMBL/GenBank/DDBJ whole genome shotgun (WGS) entry which is preliminary data.</text>
</comment>
<organism evidence="1 2">
    <name type="scientific">Roseomonas nitratireducens</name>
    <dbReference type="NCBI Taxonomy" id="2820810"/>
    <lineage>
        <taxon>Bacteria</taxon>
        <taxon>Pseudomonadati</taxon>
        <taxon>Pseudomonadota</taxon>
        <taxon>Alphaproteobacteria</taxon>
        <taxon>Acetobacterales</taxon>
        <taxon>Roseomonadaceae</taxon>
        <taxon>Roseomonas</taxon>
    </lineage>
</organism>
<name>A0ABS4AW86_9PROT</name>
<dbReference type="RefSeq" id="WP_209353026.1">
    <property type="nucleotide sequence ID" value="NZ_JAGIYZ010000017.1"/>
</dbReference>
<reference evidence="1 2" key="1">
    <citation type="submission" date="2021-03" db="EMBL/GenBank/DDBJ databases">
        <authorList>
            <person name="So Y."/>
        </authorList>
    </citation>
    <scope>NUCLEOTIDE SEQUENCE [LARGE SCALE GENOMIC DNA]</scope>
    <source>
        <strain evidence="1 2">PWR1</strain>
    </source>
</reference>
<evidence type="ECO:0000313" key="1">
    <source>
        <dbReference type="EMBL" id="MBP0465640.1"/>
    </source>
</evidence>
<sequence length="405" mass="42360">MSAAASDVGAPLSAEARSLRHAVANASDGALARVVAMFDSLPDRREADRLLDAVRPRLRALRPPRPIAMPRLLFLPLDGAIRHPREWRRQDGGLPRSALLVIADAVRAAAPEECVAIEASFAGRSFADLQSVAGAGRALWRLAARVADGLAAPPAWGTTGLSAEDFKACIALAGGVWRHADALWAALAVAREGPPEPLVRELFNGLAPETPQVKQAALETLLLKAAQPGTVAAIAGPSAPGIADRALDRWLEGCTPEVSGADLSAAAEVVEEFLETLVDLEESSPGRRADRRQKLSSLRREVDLACRNAFNEAATTKLLGPLLAAKGPPDNRAIAEMEAAARNLRRLEQAGRQLGGGGAYDATLSRVIGQFGTLCGAGGASLADLARLTEILAGPEAAMRLLDGG</sequence>
<proteinExistence type="predicted"/>
<keyword evidence="2" id="KW-1185">Reference proteome</keyword>
<dbReference type="Proteomes" id="UP000680815">
    <property type="component" value="Unassembled WGS sequence"/>
</dbReference>
<evidence type="ECO:0000313" key="2">
    <source>
        <dbReference type="Proteomes" id="UP000680815"/>
    </source>
</evidence>
<protein>
    <submittedName>
        <fullName evidence="1">Uncharacterized protein</fullName>
    </submittedName>
</protein>
<gene>
    <name evidence="1" type="ORF">J5Y09_17065</name>
</gene>
<accession>A0ABS4AW86</accession>